<sequence>MAAPLTLACLCAAWCKTCTEYRQAFDALVAPTPGLQAAWVDIEDHADALEAFGEVPDVDDFPTLLLMRGEQPLFYGPVLPHAAVAQRLLAQADALPVCEEAEVQHLAQAVAELLRSGLLR</sequence>
<proteinExistence type="predicted"/>
<dbReference type="InterPro" id="IPR036249">
    <property type="entry name" value="Thioredoxin-like_sf"/>
</dbReference>
<reference evidence="1 2" key="1">
    <citation type="submission" date="2021-04" db="EMBL/GenBank/DDBJ databases">
        <title>The genome sequence of type strain Ideonella paludis KCTC 32238.</title>
        <authorList>
            <person name="Liu Y."/>
        </authorList>
    </citation>
    <scope>NUCLEOTIDE SEQUENCE [LARGE SCALE GENOMIC DNA]</scope>
    <source>
        <strain evidence="1 2">KCTC 32238</strain>
    </source>
</reference>
<evidence type="ECO:0000313" key="2">
    <source>
        <dbReference type="Proteomes" id="UP000672097"/>
    </source>
</evidence>
<protein>
    <submittedName>
        <fullName evidence="1">Thioredoxin</fullName>
    </submittedName>
</protein>
<dbReference type="RefSeq" id="WP_210809983.1">
    <property type="nucleotide sequence ID" value="NZ_JAGQDG010000005.1"/>
</dbReference>
<dbReference type="SUPFAM" id="SSF52833">
    <property type="entry name" value="Thioredoxin-like"/>
    <property type="match status" value="1"/>
</dbReference>
<evidence type="ECO:0000313" key="1">
    <source>
        <dbReference type="EMBL" id="MBQ0936621.1"/>
    </source>
</evidence>
<dbReference type="Proteomes" id="UP000672097">
    <property type="component" value="Unassembled WGS sequence"/>
</dbReference>
<dbReference type="EMBL" id="JAGQDG010000005">
    <property type="protein sequence ID" value="MBQ0936621.1"/>
    <property type="molecule type" value="Genomic_DNA"/>
</dbReference>
<name>A0ABS5E0M2_9BURK</name>
<comment type="caution">
    <text evidence="1">The sequence shown here is derived from an EMBL/GenBank/DDBJ whole genome shotgun (WGS) entry which is preliminary data.</text>
</comment>
<organism evidence="1 2">
    <name type="scientific">Ideonella paludis</name>
    <dbReference type="NCBI Taxonomy" id="1233411"/>
    <lineage>
        <taxon>Bacteria</taxon>
        <taxon>Pseudomonadati</taxon>
        <taxon>Pseudomonadota</taxon>
        <taxon>Betaproteobacteria</taxon>
        <taxon>Burkholderiales</taxon>
        <taxon>Sphaerotilaceae</taxon>
        <taxon>Ideonella</taxon>
    </lineage>
</organism>
<gene>
    <name evidence="1" type="ORF">KAK11_14885</name>
</gene>
<dbReference type="Gene3D" id="3.40.30.10">
    <property type="entry name" value="Glutaredoxin"/>
    <property type="match status" value="1"/>
</dbReference>
<accession>A0ABS5E0M2</accession>
<keyword evidence="2" id="KW-1185">Reference proteome</keyword>